<gene>
    <name evidence="2" type="ORF">BN1356_01271</name>
</gene>
<feature type="transmembrane region" description="Helical" evidence="1">
    <location>
        <begin position="125"/>
        <end position="145"/>
    </location>
</feature>
<keyword evidence="1" id="KW-0472">Membrane</keyword>
<feature type="transmembrane region" description="Helical" evidence="1">
    <location>
        <begin position="96"/>
        <end position="119"/>
    </location>
</feature>
<evidence type="ECO:0000256" key="1">
    <source>
        <dbReference type="SAM" id="Phobius"/>
    </source>
</evidence>
<feature type="transmembrane region" description="Helical" evidence="1">
    <location>
        <begin position="220"/>
        <end position="241"/>
    </location>
</feature>
<feature type="transmembrane region" description="Helical" evidence="1">
    <location>
        <begin position="12"/>
        <end position="32"/>
    </location>
</feature>
<proteinExistence type="predicted"/>
<sequence>MKKGDLKRIFKQMGIGALIGGPIGMAVGYFGLDKGGIGISQETIIYFIAPVFRYTAILALGIGLYYFYRSKKEFKEYQLDEGDENDQLYRSLNIKYGYASIFLGVSVILAILAFCIGINPKYGSQSFELFFSVIEFIVIILIAIVQSRLLKFYGQIRGIDVTTQPTLKELKNNILQQDEAELLAYYKMSFDIVMNLSGLILPCFYGLLLLISAITHRVELTGYLAVASVHFYIMIMNFRVVKEYYK</sequence>
<keyword evidence="3" id="KW-1185">Reference proteome</keyword>
<dbReference type="AlphaFoldDB" id="A0A0E4H4H1"/>
<reference evidence="3" key="1">
    <citation type="submission" date="2015-03" db="EMBL/GenBank/DDBJ databases">
        <authorList>
            <person name="Urmite Genomes"/>
        </authorList>
    </citation>
    <scope>NUCLEOTIDE SEQUENCE [LARGE SCALE GENOMIC DNA]</scope>
    <source>
        <strain evidence="3">FF10</strain>
    </source>
</reference>
<dbReference type="Proteomes" id="UP000198604">
    <property type="component" value="Unassembled WGS sequence"/>
</dbReference>
<protein>
    <submittedName>
        <fullName evidence="2">Membrane protein</fullName>
    </submittedName>
</protein>
<name>A0A0E4H4H1_9STRE</name>
<dbReference type="STRING" id="1608583.BN1356_01271"/>
<dbReference type="EMBL" id="CTEN01000003">
    <property type="protein sequence ID" value="CQR24924.1"/>
    <property type="molecule type" value="Genomic_DNA"/>
</dbReference>
<keyword evidence="1" id="KW-1133">Transmembrane helix</keyword>
<evidence type="ECO:0000313" key="3">
    <source>
        <dbReference type="Proteomes" id="UP000198604"/>
    </source>
</evidence>
<dbReference type="InterPro" id="IPR021509">
    <property type="entry name" value="DUF3169"/>
</dbReference>
<accession>A0A0E4H4H1</accession>
<feature type="transmembrane region" description="Helical" evidence="1">
    <location>
        <begin position="44"/>
        <end position="68"/>
    </location>
</feature>
<feature type="transmembrane region" description="Helical" evidence="1">
    <location>
        <begin position="192"/>
        <end position="214"/>
    </location>
</feature>
<keyword evidence="1" id="KW-0812">Transmembrane</keyword>
<evidence type="ECO:0000313" key="2">
    <source>
        <dbReference type="EMBL" id="CQR24924.1"/>
    </source>
</evidence>
<organism evidence="2 3">
    <name type="scientific">Streptococcus varani</name>
    <dbReference type="NCBI Taxonomy" id="1608583"/>
    <lineage>
        <taxon>Bacteria</taxon>
        <taxon>Bacillati</taxon>
        <taxon>Bacillota</taxon>
        <taxon>Bacilli</taxon>
        <taxon>Lactobacillales</taxon>
        <taxon>Streptococcaceae</taxon>
        <taxon>Streptococcus</taxon>
    </lineage>
</organism>
<dbReference type="Pfam" id="PF11368">
    <property type="entry name" value="DUF3169"/>
    <property type="match status" value="1"/>
</dbReference>
<dbReference type="RefSeq" id="WP_093650540.1">
    <property type="nucleotide sequence ID" value="NZ_CTEN01000003.1"/>
</dbReference>
<dbReference type="OrthoDB" id="2220732at2"/>